<dbReference type="Pfam" id="PF04082">
    <property type="entry name" value="Fungal_trans"/>
    <property type="match status" value="1"/>
</dbReference>
<evidence type="ECO:0000256" key="3">
    <source>
        <dbReference type="SAM" id="MobiDB-lite"/>
    </source>
</evidence>
<dbReference type="InterPro" id="IPR036864">
    <property type="entry name" value="Zn2-C6_fun-type_DNA-bd_sf"/>
</dbReference>
<keyword evidence="1" id="KW-0479">Metal-binding</keyword>
<evidence type="ECO:0000313" key="6">
    <source>
        <dbReference type="Proteomes" id="UP001408356"/>
    </source>
</evidence>
<proteinExistence type="predicted"/>
<evidence type="ECO:0000256" key="2">
    <source>
        <dbReference type="ARBA" id="ARBA00023242"/>
    </source>
</evidence>
<dbReference type="Proteomes" id="UP001408356">
    <property type="component" value="Unassembled WGS sequence"/>
</dbReference>
<dbReference type="PANTHER" id="PTHR47785:SF3">
    <property type="entry name" value="ZN(2)-C6 FUNGAL-TYPE DOMAIN-CONTAINING PROTEIN"/>
    <property type="match status" value="1"/>
</dbReference>
<dbReference type="EMBL" id="JARVKF010000005">
    <property type="protein sequence ID" value="KAK9426119.1"/>
    <property type="molecule type" value="Genomic_DNA"/>
</dbReference>
<dbReference type="PROSITE" id="PS00463">
    <property type="entry name" value="ZN2_CY6_FUNGAL_1"/>
    <property type="match status" value="1"/>
</dbReference>
<feature type="region of interest" description="Disordered" evidence="3">
    <location>
        <begin position="1"/>
        <end position="50"/>
    </location>
</feature>
<dbReference type="PANTHER" id="PTHR47785">
    <property type="entry name" value="ZN(II)2CYS6 TRANSCRIPTION FACTOR (EUROFUNG)-RELATED-RELATED"/>
    <property type="match status" value="1"/>
</dbReference>
<evidence type="ECO:0000259" key="4">
    <source>
        <dbReference type="PROSITE" id="PS50048"/>
    </source>
</evidence>
<dbReference type="InterPro" id="IPR001138">
    <property type="entry name" value="Zn2Cys6_DnaBD"/>
</dbReference>
<protein>
    <submittedName>
        <fullName evidence="5">Zn(2)-C6 fungal-type domain-containing protein</fullName>
    </submittedName>
</protein>
<name>A0ABR2VHZ5_9PEZI</name>
<reference evidence="5 6" key="1">
    <citation type="journal article" date="2024" name="J. Plant Pathol.">
        <title>Sequence and assembly of the genome of Seiridium unicorne, isolate CBS 538.82, causal agent of cypress canker disease.</title>
        <authorList>
            <person name="Scali E."/>
            <person name="Rocca G.D."/>
            <person name="Danti R."/>
            <person name="Garbelotto M."/>
            <person name="Barberini S."/>
            <person name="Baroncelli R."/>
            <person name="Emiliani G."/>
        </authorList>
    </citation>
    <scope>NUCLEOTIDE SEQUENCE [LARGE SCALE GENOMIC DNA]</scope>
    <source>
        <strain evidence="5 6">BM-138-508</strain>
    </source>
</reference>
<accession>A0ABR2VHZ5</accession>
<dbReference type="SMART" id="SM00066">
    <property type="entry name" value="GAL4"/>
    <property type="match status" value="1"/>
</dbReference>
<feature type="region of interest" description="Disordered" evidence="3">
    <location>
        <begin position="391"/>
        <end position="415"/>
    </location>
</feature>
<sequence length="686" mass="75047">MSSEPGQGGPPALSPESPDDDGPEIDASSSNNKRRREPGGNPSARKRTTYAKRRSAVACDVCRTRRTKCDGRTVCWYCQQHNLECTYRALPEPAPSKIEQDISAIRKELEALGQRLSQNGAQPPAARPLDGFTSMNGVMKEVATGGMYTTSFPAYLQGFPFMTLQTGSFMSLVGLDGNLAKSIVAIERENEFDLSAANSSRFFMLQRENIEDAVTAFMLHIYPWFPILKPSFVAEYRDVLSEGDSRSSKTCLVLTVAGLGAFVSESMSGSSPGSSTGYISQAIAMLPTIILRADVVSIQCLVILSVYYYCLMRPFQAHDLASTASIKIQNLWKSLHLNSWNHELEQVARTYWAVLFLESELAIQIDLAESGIWSLSEEVGLPSSFCDWNETHTSSATSTPIPRSQEPSPASSPSIEIPPEIKNLAKISQEYFLAEIAIRRMLRRCGTAIAPDLAVEGVVFAPIIAAEMESQLNEWHNLLPPSMHFETGPAIQTPFSSSSNYDVLDIFANNFNAAAVQVEKRDTGASLPMYLCAQYHSCRASIYWPAAVQAIRISAKGGVQMHMDPILLQGCSNFFEAYARFIPTAICFLDGANAQPNMWEMGARIFAYTIAALKAITISNICCSAHGGVSCHVVFLCIEKASTAIEELSHISPSLAFMSLRLKEKLAETPRDALPCLAPLSVNVST</sequence>
<feature type="compositionally biased region" description="Low complexity" evidence="3">
    <location>
        <begin position="404"/>
        <end position="415"/>
    </location>
</feature>
<organism evidence="5 6">
    <name type="scientific">Seiridium unicorne</name>
    <dbReference type="NCBI Taxonomy" id="138068"/>
    <lineage>
        <taxon>Eukaryota</taxon>
        <taxon>Fungi</taxon>
        <taxon>Dikarya</taxon>
        <taxon>Ascomycota</taxon>
        <taxon>Pezizomycotina</taxon>
        <taxon>Sordariomycetes</taxon>
        <taxon>Xylariomycetidae</taxon>
        <taxon>Amphisphaeriales</taxon>
        <taxon>Sporocadaceae</taxon>
        <taxon>Seiridium</taxon>
    </lineage>
</organism>
<dbReference type="CDD" id="cd12148">
    <property type="entry name" value="fungal_TF_MHR"/>
    <property type="match status" value="1"/>
</dbReference>
<evidence type="ECO:0000256" key="1">
    <source>
        <dbReference type="ARBA" id="ARBA00022723"/>
    </source>
</evidence>
<feature type="domain" description="Zn(2)-C6 fungal-type" evidence="4">
    <location>
        <begin position="58"/>
        <end position="87"/>
    </location>
</feature>
<dbReference type="InterPro" id="IPR053181">
    <property type="entry name" value="EcdB-like_regulator"/>
</dbReference>
<evidence type="ECO:0000313" key="5">
    <source>
        <dbReference type="EMBL" id="KAK9426119.1"/>
    </source>
</evidence>
<comment type="caution">
    <text evidence="5">The sequence shown here is derived from an EMBL/GenBank/DDBJ whole genome shotgun (WGS) entry which is preliminary data.</text>
</comment>
<dbReference type="CDD" id="cd00067">
    <property type="entry name" value="GAL4"/>
    <property type="match status" value="1"/>
</dbReference>
<keyword evidence="6" id="KW-1185">Reference proteome</keyword>
<dbReference type="Gene3D" id="4.10.240.10">
    <property type="entry name" value="Zn(2)-C6 fungal-type DNA-binding domain"/>
    <property type="match status" value="1"/>
</dbReference>
<dbReference type="PROSITE" id="PS50048">
    <property type="entry name" value="ZN2_CY6_FUNGAL_2"/>
    <property type="match status" value="1"/>
</dbReference>
<keyword evidence="2" id="KW-0539">Nucleus</keyword>
<dbReference type="SUPFAM" id="SSF57701">
    <property type="entry name" value="Zn2/Cys6 DNA-binding domain"/>
    <property type="match status" value="1"/>
</dbReference>
<dbReference type="InterPro" id="IPR007219">
    <property type="entry name" value="XnlR_reg_dom"/>
</dbReference>
<gene>
    <name evidence="5" type="ORF">SUNI508_12573</name>
</gene>
<feature type="compositionally biased region" description="Polar residues" evidence="3">
    <location>
        <begin position="391"/>
        <end position="402"/>
    </location>
</feature>
<dbReference type="Pfam" id="PF00172">
    <property type="entry name" value="Zn_clus"/>
    <property type="match status" value="1"/>
</dbReference>